<proteinExistence type="predicted"/>
<name>A0A6D2L1N5_9BRAS</name>
<dbReference type="AlphaFoldDB" id="A0A6D2L1N5"/>
<comment type="caution">
    <text evidence="1">The sequence shown here is derived from an EMBL/GenBank/DDBJ whole genome shotgun (WGS) entry which is preliminary data.</text>
</comment>
<organism evidence="1 2">
    <name type="scientific">Microthlaspi erraticum</name>
    <dbReference type="NCBI Taxonomy" id="1685480"/>
    <lineage>
        <taxon>Eukaryota</taxon>
        <taxon>Viridiplantae</taxon>
        <taxon>Streptophyta</taxon>
        <taxon>Embryophyta</taxon>
        <taxon>Tracheophyta</taxon>
        <taxon>Spermatophyta</taxon>
        <taxon>Magnoliopsida</taxon>
        <taxon>eudicotyledons</taxon>
        <taxon>Gunneridae</taxon>
        <taxon>Pentapetalae</taxon>
        <taxon>rosids</taxon>
        <taxon>malvids</taxon>
        <taxon>Brassicales</taxon>
        <taxon>Brassicaceae</taxon>
        <taxon>Coluteocarpeae</taxon>
        <taxon>Microthlaspi</taxon>
    </lineage>
</organism>
<evidence type="ECO:0000313" key="2">
    <source>
        <dbReference type="Proteomes" id="UP000467841"/>
    </source>
</evidence>
<accession>A0A6D2L1N5</accession>
<protein>
    <submittedName>
        <fullName evidence="1">Uncharacterized protein</fullName>
    </submittedName>
</protein>
<reference evidence="1" key="1">
    <citation type="submission" date="2020-01" db="EMBL/GenBank/DDBJ databases">
        <authorList>
            <person name="Mishra B."/>
        </authorList>
    </citation>
    <scope>NUCLEOTIDE SEQUENCE [LARGE SCALE GENOMIC DNA]</scope>
</reference>
<evidence type="ECO:0000313" key="1">
    <source>
        <dbReference type="EMBL" id="CAA7053948.1"/>
    </source>
</evidence>
<dbReference type="Proteomes" id="UP000467841">
    <property type="component" value="Unassembled WGS sequence"/>
</dbReference>
<gene>
    <name evidence="1" type="ORF">MERR_LOCUS41184</name>
</gene>
<dbReference type="EMBL" id="CACVBM020001552">
    <property type="protein sequence ID" value="CAA7053948.1"/>
    <property type="molecule type" value="Genomic_DNA"/>
</dbReference>
<sequence length="112" mass="12638">MVSQLLKSRQGVHAIEDALATNEDTLMDFMGDATEENIEECPPKIWEARSWSGEGRRPSGTLHSTGFTPLDRACSSSSSSSSLKCVWLPWPWWSLASSNWPYGFHLLWGYSW</sequence>
<keyword evidence="2" id="KW-1185">Reference proteome</keyword>